<name>A0ABW8J3Q2_9GAMM</name>
<protein>
    <submittedName>
        <fullName evidence="1">Uncharacterized protein</fullName>
    </submittedName>
</protein>
<dbReference type="EMBL" id="JADIKK010000008">
    <property type="protein sequence ID" value="MFK2876921.1"/>
    <property type="molecule type" value="Genomic_DNA"/>
</dbReference>
<accession>A0ABW8J3Q2</accession>
<reference evidence="1 2" key="1">
    <citation type="submission" date="2020-10" db="EMBL/GenBank/DDBJ databases">
        <title>Phylogeny of dyella-like bacteria.</title>
        <authorList>
            <person name="Fu J."/>
        </authorList>
    </citation>
    <scope>NUCLEOTIDE SEQUENCE [LARGE SCALE GENOMIC DNA]</scope>
    <source>
        <strain evidence="1 2">KACC 19113</strain>
    </source>
</reference>
<evidence type="ECO:0000313" key="1">
    <source>
        <dbReference type="EMBL" id="MFK2876921.1"/>
    </source>
</evidence>
<dbReference type="RefSeq" id="WP_404612936.1">
    <property type="nucleotide sequence ID" value="NZ_JADIKK010000008.1"/>
</dbReference>
<sequence>MSEGETYAWAVRTPHSIAGTHWTLLRTRKLARAFRRQHGGRLYHIIEAH</sequence>
<keyword evidence="2" id="KW-1185">Reference proteome</keyword>
<proteinExistence type="predicted"/>
<gene>
    <name evidence="1" type="ORF">ISP25_07575</name>
</gene>
<comment type="caution">
    <text evidence="1">The sequence shown here is derived from an EMBL/GenBank/DDBJ whole genome shotgun (WGS) entry which is preliminary data.</text>
</comment>
<evidence type="ECO:0000313" key="2">
    <source>
        <dbReference type="Proteomes" id="UP001620339"/>
    </source>
</evidence>
<organism evidence="1 2">
    <name type="scientific">Rhodanobacter hydrolyticus</name>
    <dbReference type="NCBI Taxonomy" id="2250595"/>
    <lineage>
        <taxon>Bacteria</taxon>
        <taxon>Pseudomonadati</taxon>
        <taxon>Pseudomonadota</taxon>
        <taxon>Gammaproteobacteria</taxon>
        <taxon>Lysobacterales</taxon>
        <taxon>Rhodanobacteraceae</taxon>
        <taxon>Rhodanobacter</taxon>
    </lineage>
</organism>
<dbReference type="Proteomes" id="UP001620339">
    <property type="component" value="Unassembled WGS sequence"/>
</dbReference>